<dbReference type="AlphaFoldDB" id="A0A4C1U9H3"/>
<protein>
    <recommendedName>
        <fullName evidence="3">Retrovirus-related Pol polyprotein from type-1 retrotransposable element R1</fullName>
    </recommendedName>
</protein>
<evidence type="ECO:0000313" key="2">
    <source>
        <dbReference type="Proteomes" id="UP000299102"/>
    </source>
</evidence>
<comment type="caution">
    <text evidence="1">The sequence shown here is derived from an EMBL/GenBank/DDBJ whole genome shotgun (WGS) entry which is preliminary data.</text>
</comment>
<accession>A0A4C1U9H3</accession>
<reference evidence="1 2" key="1">
    <citation type="journal article" date="2019" name="Commun. Biol.">
        <title>The bagworm genome reveals a unique fibroin gene that provides high tensile strength.</title>
        <authorList>
            <person name="Kono N."/>
            <person name="Nakamura H."/>
            <person name="Ohtoshi R."/>
            <person name="Tomita M."/>
            <person name="Numata K."/>
            <person name="Arakawa K."/>
        </authorList>
    </citation>
    <scope>NUCLEOTIDE SEQUENCE [LARGE SCALE GENOMIC DNA]</scope>
</reference>
<organism evidence="1 2">
    <name type="scientific">Eumeta variegata</name>
    <name type="common">Bagworm moth</name>
    <name type="synonym">Eumeta japonica</name>
    <dbReference type="NCBI Taxonomy" id="151549"/>
    <lineage>
        <taxon>Eukaryota</taxon>
        <taxon>Metazoa</taxon>
        <taxon>Ecdysozoa</taxon>
        <taxon>Arthropoda</taxon>
        <taxon>Hexapoda</taxon>
        <taxon>Insecta</taxon>
        <taxon>Pterygota</taxon>
        <taxon>Neoptera</taxon>
        <taxon>Endopterygota</taxon>
        <taxon>Lepidoptera</taxon>
        <taxon>Glossata</taxon>
        <taxon>Ditrysia</taxon>
        <taxon>Tineoidea</taxon>
        <taxon>Psychidae</taxon>
        <taxon>Oiketicinae</taxon>
        <taxon>Eumeta</taxon>
    </lineage>
</organism>
<proteinExistence type="predicted"/>
<keyword evidence="2" id="KW-1185">Reference proteome</keyword>
<evidence type="ECO:0008006" key="3">
    <source>
        <dbReference type="Google" id="ProtNLM"/>
    </source>
</evidence>
<gene>
    <name evidence="1" type="ORF">EVAR_95370_1</name>
</gene>
<evidence type="ECO:0000313" key="1">
    <source>
        <dbReference type="EMBL" id="GBP22969.1"/>
    </source>
</evidence>
<dbReference type="EMBL" id="BGZK01000145">
    <property type="protein sequence ID" value="GBP22969.1"/>
    <property type="molecule type" value="Genomic_DNA"/>
</dbReference>
<name>A0A4C1U9H3_EUMVA</name>
<dbReference type="Proteomes" id="UP000299102">
    <property type="component" value="Unassembled WGS sequence"/>
</dbReference>
<dbReference type="OrthoDB" id="6624721at2759"/>
<sequence>MSGHCCFQAYLHRFKHDDSPECPSCPGVNEDAEHAFFECPLFSQKREILKMVLNQNIQPETIVDTMLSSEASWNTTSTFAAEVLIDLRSIERRRANDSD</sequence>